<comment type="caution">
    <text evidence="1">The sequence shown here is derived from an EMBL/GenBank/DDBJ whole genome shotgun (WGS) entry which is preliminary data.</text>
</comment>
<reference evidence="1" key="1">
    <citation type="submission" date="2020-08" db="EMBL/GenBank/DDBJ databases">
        <title>Multicomponent nature underlies the extraordinary mechanical properties of spider dragline silk.</title>
        <authorList>
            <person name="Kono N."/>
            <person name="Nakamura H."/>
            <person name="Mori M."/>
            <person name="Yoshida Y."/>
            <person name="Ohtoshi R."/>
            <person name="Malay A.D."/>
            <person name="Moran D.A.P."/>
            <person name="Tomita M."/>
            <person name="Numata K."/>
            <person name="Arakawa K."/>
        </authorList>
    </citation>
    <scope>NUCLEOTIDE SEQUENCE</scope>
</reference>
<dbReference type="Proteomes" id="UP000887159">
    <property type="component" value="Unassembled WGS sequence"/>
</dbReference>
<proteinExistence type="predicted"/>
<accession>A0A8X6RZ64</accession>
<dbReference type="AlphaFoldDB" id="A0A8X6RZ64"/>
<evidence type="ECO:0000313" key="2">
    <source>
        <dbReference type="Proteomes" id="UP000887159"/>
    </source>
</evidence>
<gene>
    <name evidence="1" type="ORF">TNCV_1468611</name>
</gene>
<sequence length="114" mass="13214">MATVIPQLVDRKTFRDNRWLPVAPKQTLHKRKTVITISRKSTPQQTRLLSLLVTLLLCLEEEFQSKQSTTVLQRLASTPSVQSCVYLDYIQQERPDIVELKTSFGTRMEAYSFQ</sequence>
<organism evidence="1 2">
    <name type="scientific">Trichonephila clavipes</name>
    <name type="common">Golden silk orbweaver</name>
    <name type="synonym">Nephila clavipes</name>
    <dbReference type="NCBI Taxonomy" id="2585209"/>
    <lineage>
        <taxon>Eukaryota</taxon>
        <taxon>Metazoa</taxon>
        <taxon>Ecdysozoa</taxon>
        <taxon>Arthropoda</taxon>
        <taxon>Chelicerata</taxon>
        <taxon>Arachnida</taxon>
        <taxon>Araneae</taxon>
        <taxon>Araneomorphae</taxon>
        <taxon>Entelegynae</taxon>
        <taxon>Araneoidea</taxon>
        <taxon>Nephilidae</taxon>
        <taxon>Trichonephila</taxon>
    </lineage>
</organism>
<protein>
    <submittedName>
        <fullName evidence="1">Uncharacterized protein</fullName>
    </submittedName>
</protein>
<evidence type="ECO:0000313" key="1">
    <source>
        <dbReference type="EMBL" id="GFY01873.1"/>
    </source>
</evidence>
<keyword evidence="2" id="KW-1185">Reference proteome</keyword>
<dbReference type="EMBL" id="BMAU01021230">
    <property type="protein sequence ID" value="GFY01873.1"/>
    <property type="molecule type" value="Genomic_DNA"/>
</dbReference>
<name>A0A8X6RZ64_TRICX</name>